<dbReference type="InterPro" id="IPR051686">
    <property type="entry name" value="Lipoprotein_DolP"/>
</dbReference>
<evidence type="ECO:0000313" key="3">
    <source>
        <dbReference type="EMBL" id="MDO3720740.1"/>
    </source>
</evidence>
<dbReference type="PROSITE" id="PS50914">
    <property type="entry name" value="BON"/>
    <property type="match status" value="1"/>
</dbReference>
<gene>
    <name evidence="3" type="ORF">QVZ43_03330</name>
</gene>
<reference evidence="3" key="1">
    <citation type="submission" date="2023-07" db="EMBL/GenBank/DDBJ databases">
        <title>Marinobacter sp. chi1 genome sequencing and assembly.</title>
        <authorList>
            <person name="Park S."/>
        </authorList>
    </citation>
    <scope>NUCLEOTIDE SEQUENCE</scope>
    <source>
        <strain evidence="3">Chi1</strain>
    </source>
</reference>
<keyword evidence="4" id="KW-1185">Reference proteome</keyword>
<dbReference type="PANTHER" id="PTHR34606:SF16">
    <property type="entry name" value="BON DOMAIN-CONTAINING PROTEIN"/>
    <property type="match status" value="1"/>
</dbReference>
<comment type="caution">
    <text evidence="3">The sequence shown here is derived from an EMBL/GenBank/DDBJ whole genome shotgun (WGS) entry which is preliminary data.</text>
</comment>
<evidence type="ECO:0000256" key="1">
    <source>
        <dbReference type="SAM" id="SignalP"/>
    </source>
</evidence>
<organism evidence="3 4">
    <name type="scientific">Marinobacter suaedae</name>
    <dbReference type="NCBI Taxonomy" id="3057675"/>
    <lineage>
        <taxon>Bacteria</taxon>
        <taxon>Pseudomonadati</taxon>
        <taxon>Pseudomonadota</taxon>
        <taxon>Gammaproteobacteria</taxon>
        <taxon>Pseudomonadales</taxon>
        <taxon>Marinobacteraceae</taxon>
        <taxon>Marinobacter</taxon>
    </lineage>
</organism>
<feature type="domain" description="BON" evidence="2">
    <location>
        <begin position="41"/>
        <end position="109"/>
    </location>
</feature>
<dbReference type="Proteomes" id="UP001168640">
    <property type="component" value="Unassembled WGS sequence"/>
</dbReference>
<dbReference type="InterPro" id="IPR007055">
    <property type="entry name" value="BON_dom"/>
</dbReference>
<feature type="signal peptide" evidence="1">
    <location>
        <begin position="1"/>
        <end position="25"/>
    </location>
</feature>
<dbReference type="Gene3D" id="3.30.1340.30">
    <property type="match status" value="1"/>
</dbReference>
<dbReference type="PANTHER" id="PTHR34606">
    <property type="entry name" value="BON DOMAIN-CONTAINING PROTEIN"/>
    <property type="match status" value="1"/>
</dbReference>
<dbReference type="SMART" id="SM00749">
    <property type="entry name" value="BON"/>
    <property type="match status" value="1"/>
</dbReference>
<dbReference type="Pfam" id="PF04972">
    <property type="entry name" value="BON"/>
    <property type="match status" value="1"/>
</dbReference>
<dbReference type="EMBL" id="JAUMIS010000001">
    <property type="protein sequence ID" value="MDO3720740.1"/>
    <property type="molecule type" value="Genomic_DNA"/>
</dbReference>
<keyword evidence="1" id="KW-0732">Signal</keyword>
<name>A0ABT8VXL9_9GAMM</name>
<evidence type="ECO:0000313" key="4">
    <source>
        <dbReference type="Proteomes" id="UP001168640"/>
    </source>
</evidence>
<dbReference type="RefSeq" id="WP_302908859.1">
    <property type="nucleotide sequence ID" value="NZ_JAUMIS010000001.1"/>
</dbReference>
<protein>
    <submittedName>
        <fullName evidence="3">BON domain-containing protein</fullName>
    </submittedName>
</protein>
<accession>A0ABT8VXL9</accession>
<proteinExistence type="predicted"/>
<dbReference type="PROSITE" id="PS51257">
    <property type="entry name" value="PROKAR_LIPOPROTEIN"/>
    <property type="match status" value="1"/>
</dbReference>
<sequence>MTTYRFPFAHFLSALMLGLALVSTAACTSTSTRQSTGEYLDDSAITIKVKSAILGDPELKVFQISVKTYNGTVQLSGFVDSESMVDRATEVAEGVSGAQAVKNDLQVKKQ</sequence>
<feature type="chain" id="PRO_5046784169" evidence="1">
    <location>
        <begin position="26"/>
        <end position="110"/>
    </location>
</feature>
<evidence type="ECO:0000259" key="2">
    <source>
        <dbReference type="PROSITE" id="PS50914"/>
    </source>
</evidence>
<dbReference type="InterPro" id="IPR014004">
    <property type="entry name" value="Transpt-assoc_nodulatn_dom_bac"/>
</dbReference>